<keyword evidence="2 5" id="KW-0812">Transmembrane</keyword>
<dbReference type="GO" id="GO:0005886">
    <property type="term" value="C:plasma membrane"/>
    <property type="evidence" value="ECO:0007669"/>
    <property type="project" value="TreeGrafter"/>
</dbReference>
<feature type="transmembrane region" description="Helical" evidence="5">
    <location>
        <begin position="80"/>
        <end position="103"/>
    </location>
</feature>
<feature type="transmembrane region" description="Helical" evidence="5">
    <location>
        <begin position="350"/>
        <end position="373"/>
    </location>
</feature>
<evidence type="ECO:0000256" key="3">
    <source>
        <dbReference type="ARBA" id="ARBA00022989"/>
    </source>
</evidence>
<evidence type="ECO:0000313" key="8">
    <source>
        <dbReference type="Proteomes" id="UP000078544"/>
    </source>
</evidence>
<feature type="transmembrane region" description="Helical" evidence="5">
    <location>
        <begin position="425"/>
        <end position="446"/>
    </location>
</feature>
<evidence type="ECO:0000256" key="4">
    <source>
        <dbReference type="ARBA" id="ARBA00023136"/>
    </source>
</evidence>
<reference evidence="7 8" key="1">
    <citation type="journal article" date="2016" name="Genome Biol. Evol.">
        <title>Divergent and convergent evolution of fungal pathogenicity.</title>
        <authorList>
            <person name="Shang Y."/>
            <person name="Xiao G."/>
            <person name="Zheng P."/>
            <person name="Cen K."/>
            <person name="Zhan S."/>
            <person name="Wang C."/>
        </authorList>
    </citation>
    <scope>NUCLEOTIDE SEQUENCE [LARGE SCALE GENOMIC DNA]</scope>
    <source>
        <strain evidence="7 8">RCEF 2490</strain>
    </source>
</reference>
<dbReference type="PANTHER" id="PTHR23502">
    <property type="entry name" value="MAJOR FACILITATOR SUPERFAMILY"/>
    <property type="match status" value="1"/>
</dbReference>
<dbReference type="InterPro" id="IPR011701">
    <property type="entry name" value="MFS"/>
</dbReference>
<sequence length="545" mass="59822">MAAKLPPGSVKLVGTSDNRIILHPKPTDDYDDPLNWSSRRKVLHMGVVVVFVSVTFWFLGTPQVVTVQLRDDLGMDSDDIALSFVFNFIGLGLAGVGLIPLAYRYGRRSMYLISALIQIGASIWLGNVTTKYEYFVCMLIAGMGASVTQTLVPMTIADMFFVHQFATMNGWYLFAQGTGAFLGPAISGKVVKTAGWRWVWWTHGVVLSVAFIGILFLLEESTFVPNDREDKKNKADGEELFFFNRPVSYGSNDGAANNHVDLVDINRTMAMRVPELPPLPKTLRQRFALVTKTKRPIGKRFLAPFVILVTFPAVAYVALTYGAVMAWLAMFQHVAVTVLGKAPYNFDSEGIGLFSLAPFIGHTIGVVVVPMLSDRWMLRLARQNGGIYHPEMRLRIAVPGAIFTFIGILMFGLSTAKRAPWPALAISFAVFAFGFGICLDVALAYISDCYYNMIGDALVGVIFVRNLIALGVTFGAIPWIDNMGMRNTFILTAATAAVVLMLPGLLMVWGKKARAATAAKYEHYSLAAIPPAAVKRLMAADTHFS</sequence>
<feature type="transmembrane region" description="Helical" evidence="5">
    <location>
        <begin position="301"/>
        <end position="330"/>
    </location>
</feature>
<name>A0A168CHM3_9HYPO</name>
<proteinExistence type="predicted"/>
<keyword evidence="8" id="KW-1185">Reference proteome</keyword>
<protein>
    <submittedName>
        <fullName evidence="7">Major facilitator superfamily domain, general substrate transporter</fullName>
    </submittedName>
</protein>
<comment type="subcellular location">
    <subcellularLocation>
        <location evidence="1">Membrane</location>
        <topology evidence="1">Multi-pass membrane protein</topology>
    </subcellularLocation>
</comment>
<feature type="transmembrane region" description="Helical" evidence="5">
    <location>
        <begin position="458"/>
        <end position="477"/>
    </location>
</feature>
<feature type="transmembrane region" description="Helical" evidence="5">
    <location>
        <begin position="198"/>
        <end position="218"/>
    </location>
</feature>
<dbReference type="Proteomes" id="UP000078544">
    <property type="component" value="Unassembled WGS sequence"/>
</dbReference>
<evidence type="ECO:0000256" key="1">
    <source>
        <dbReference type="ARBA" id="ARBA00004141"/>
    </source>
</evidence>
<evidence type="ECO:0000256" key="2">
    <source>
        <dbReference type="ARBA" id="ARBA00022692"/>
    </source>
</evidence>
<dbReference type="SUPFAM" id="SSF103473">
    <property type="entry name" value="MFS general substrate transporter"/>
    <property type="match status" value="1"/>
</dbReference>
<feature type="transmembrane region" description="Helical" evidence="5">
    <location>
        <begin position="132"/>
        <end position="157"/>
    </location>
</feature>
<dbReference type="PROSITE" id="PS50850">
    <property type="entry name" value="MFS"/>
    <property type="match status" value="1"/>
</dbReference>
<dbReference type="EMBL" id="AZGY01000007">
    <property type="protein sequence ID" value="KZZ96614.1"/>
    <property type="molecule type" value="Genomic_DNA"/>
</dbReference>
<comment type="caution">
    <text evidence="7">The sequence shown here is derived from an EMBL/GenBank/DDBJ whole genome shotgun (WGS) entry which is preliminary data.</text>
</comment>
<accession>A0A168CHM3</accession>
<gene>
    <name evidence="7" type="ORF">AAL_03843</name>
</gene>
<dbReference type="GO" id="GO:0022857">
    <property type="term" value="F:transmembrane transporter activity"/>
    <property type="evidence" value="ECO:0007669"/>
    <property type="project" value="InterPro"/>
</dbReference>
<dbReference type="Gene3D" id="1.20.1250.20">
    <property type="entry name" value="MFS general substrate transporter like domains"/>
    <property type="match status" value="1"/>
</dbReference>
<dbReference type="AlphaFoldDB" id="A0A168CHM3"/>
<feature type="transmembrane region" description="Helical" evidence="5">
    <location>
        <begin position="394"/>
        <end position="413"/>
    </location>
</feature>
<dbReference type="OrthoDB" id="5215911at2759"/>
<dbReference type="STRING" id="1081109.A0A168CHM3"/>
<evidence type="ECO:0000256" key="5">
    <source>
        <dbReference type="SAM" id="Phobius"/>
    </source>
</evidence>
<feature type="transmembrane region" description="Helical" evidence="5">
    <location>
        <begin position="42"/>
        <end position="60"/>
    </location>
</feature>
<feature type="domain" description="Major facilitator superfamily (MFS) profile" evidence="6">
    <location>
        <begin position="41"/>
        <end position="511"/>
    </location>
</feature>
<feature type="transmembrane region" description="Helical" evidence="5">
    <location>
        <begin position="489"/>
        <end position="510"/>
    </location>
</feature>
<dbReference type="InterPro" id="IPR036259">
    <property type="entry name" value="MFS_trans_sf"/>
</dbReference>
<keyword evidence="3 5" id="KW-1133">Transmembrane helix</keyword>
<dbReference type="Pfam" id="PF07690">
    <property type="entry name" value="MFS_1"/>
    <property type="match status" value="1"/>
</dbReference>
<keyword evidence="4 5" id="KW-0472">Membrane</keyword>
<dbReference type="InterPro" id="IPR020846">
    <property type="entry name" value="MFS_dom"/>
</dbReference>
<evidence type="ECO:0000259" key="6">
    <source>
        <dbReference type="PROSITE" id="PS50850"/>
    </source>
</evidence>
<organism evidence="7 8">
    <name type="scientific">Moelleriella libera RCEF 2490</name>
    <dbReference type="NCBI Taxonomy" id="1081109"/>
    <lineage>
        <taxon>Eukaryota</taxon>
        <taxon>Fungi</taxon>
        <taxon>Dikarya</taxon>
        <taxon>Ascomycota</taxon>
        <taxon>Pezizomycotina</taxon>
        <taxon>Sordariomycetes</taxon>
        <taxon>Hypocreomycetidae</taxon>
        <taxon>Hypocreales</taxon>
        <taxon>Clavicipitaceae</taxon>
        <taxon>Moelleriella</taxon>
    </lineage>
</organism>
<dbReference type="PANTHER" id="PTHR23502:SF50">
    <property type="entry name" value="TRANSPORTER, PUTATIVE (AFU_ORTHOLOGUE AFUA_5G00430)-RELATED"/>
    <property type="match status" value="1"/>
</dbReference>
<evidence type="ECO:0000313" key="7">
    <source>
        <dbReference type="EMBL" id="KZZ96614.1"/>
    </source>
</evidence>